<feature type="compositionally biased region" description="Basic and acidic residues" evidence="2">
    <location>
        <begin position="99"/>
        <end position="111"/>
    </location>
</feature>
<dbReference type="OrthoDB" id="57341at2759"/>
<feature type="compositionally biased region" description="Basic and acidic residues" evidence="2">
    <location>
        <begin position="2389"/>
        <end position="2398"/>
    </location>
</feature>
<keyword evidence="1" id="KW-0175">Coiled coil</keyword>
<feature type="compositionally biased region" description="Polar residues" evidence="2">
    <location>
        <begin position="1"/>
        <end position="21"/>
    </location>
</feature>
<feature type="coiled-coil region" evidence="1">
    <location>
        <begin position="870"/>
        <end position="897"/>
    </location>
</feature>
<feature type="region of interest" description="Disordered" evidence="2">
    <location>
        <begin position="3976"/>
        <end position="4030"/>
    </location>
</feature>
<protein>
    <submittedName>
        <fullName evidence="3">Uncharacterized protein</fullName>
    </submittedName>
</protein>
<feature type="compositionally biased region" description="Basic and acidic residues" evidence="2">
    <location>
        <begin position="1642"/>
        <end position="1678"/>
    </location>
</feature>
<feature type="region of interest" description="Disordered" evidence="2">
    <location>
        <begin position="2280"/>
        <end position="2303"/>
    </location>
</feature>
<feature type="compositionally biased region" description="Basic and acidic residues" evidence="2">
    <location>
        <begin position="1790"/>
        <end position="1807"/>
    </location>
</feature>
<feature type="compositionally biased region" description="Polar residues" evidence="2">
    <location>
        <begin position="2843"/>
        <end position="2863"/>
    </location>
</feature>
<feature type="region of interest" description="Disordered" evidence="2">
    <location>
        <begin position="2477"/>
        <end position="2508"/>
    </location>
</feature>
<sequence length="4289" mass="485495">MQRKTTLSDPAAMNMTTSPSHDQPKASGWGWGGAAAAWLKPDNIQATSSSTPSEPQGAIPKDDQQFVKDAKKDDQGKKEKDEKVIFWQSKIQETCQKATDGEVKKKDDKPTEPPTETTSAPVASRFNNFFRMTINRNNSNQNTTPSEQEDAADIHLREKRESVQRQSAWYEEELMERLSVPGVVLSSDDQRALELFDRLHRKQGNNDDPLPLGEEELDDLVRLTEVRKRVQRDEAELEILLERQEMGEDVDEDRLYQLELLARQRMGETLDDDEQAILYYLELDQQDEQDLAKLIQQKEEGKDVDETRLFELELLVRKRNADDTMTDEDIRDAELLIRRREDARVDQRDYRELLRSKEQGEHVDEDRLHLLSLLDRQRRGDNLTNEEADQLNEYFDLRDEEHLDSIELSMLLEKQEAGERVDEERIYELELQVRQRAGEDLTLEEEKDLAVLRERRETDMRQVEELNELVALKENGEDFNEDRLYELELMIRLRQGEELTASEQEDLAILTEKRIKEQQEAEERVHKHIESELNELQSLLESKENGEEVNEARLYELDLRKRQRQGEDLTDEEKMDLELLEMQGHQKEILKEGSTDFAGERGKYDDDSLSSFKDANLTESERRAARNIKDHLEDQGLPITITWSSPLNKKDKLEMSFVSHGDNSYLLDLMHQQENRDAARHEECLEEALELYQVAVTKRNLPESEQLFFSIVEELKREKMEDWTAEDEKLDSLLRQEIKECKTRKAKLSSSEHDGLDSEPCMGSLVFLEAEEDKYQIVSSDLEVSKDLGPIPEYKGMEDVDLSEEVVIIQDPEAKRCTNEVAGNKLNKEDILKLGSDAETMNVTEEEGKRFAADGETQVLEAEESNRLPAEAQKMAKQILEEEARNLEAMTNEEDRIPSPQTDAKMLAQEEAKAALDAEALGIEARVVTGTETKRLSGKEAHATAETEDIGREARAEDKDTIAAAGSEAKRLAEEDIKPAAEGEAMKVETRARENVIEAPEAQAKKLTWEEVGEATESEAISVEAKANKKAIEVTDKDSKRFAKEEVRVAREAKARRLEAQATKVEVIAAADVEFTRLPEKEVRITAEDEGMMLKTGSNGKAGAAAEAEPMALEARAQDVATGGEAKWFAEEEEEEERIAIEAEAMVLRSGKKEEVIAATGDDAMLFEAGDKKEEEEIIGIAEAVSKSVAKEEFMVGIEKARGENVPSEVECHMAAEKGMKGMLNDGREEANERFDKEALVPKPQVACGIIGKSLNFYEHVDPGESLGSLPSNDAKNSILNCLSTPGQDEIDNNEFNFEDAVSTIALTDSEIDELNMLLDAQEQGMAVDEERLYELELMDRYTLDDNLTSAELEDLGIILKRRNRFQKHTKEYNELLDQHEAGQCIDTNRLYLLELVVRQRLGESLTRVELKELAHFEAIEEQKDFFADDAKYQSIGPSTETLLSKEPFPFLEEAEDENKSMEADHDSPLADPCWSVAKHSSANGEELIDLEVDESRHLQQLKENGDCFEKQRLHVKAEASDLIMLQGRTQIYEKCAKEYNAVTEKKDKGSGIDMHHLCCLEQVPRNQLEESLTEDELDDLKAFEMAEKNGKDFCTADDISFSTIEKSQHCHTNSQNPCLDKFCEESSVQVQERLINMQGSTEDHNTAASCDQHDSKSEEINFDNRERLSGEAEEMQHDASGPGDDDSIEGWRHKKLEGTSFQSSMVGISDKIFYEKNFRMDFRKGATPGKQNDFTMGSFDSVTKSVGLWDGKDEEKKESFIHRIDLSEQNDLQHKHYEDTIESVLDEHSVKHTQDSEGSSPRDNEASRNGVASSTLVQQSNPLQEAEVVLEMSDDTKEDELTSDPPKSTFCPLISKASEPDLCLSQEEKKKLEELIERQESGDDVDEEEIYELQLRGRFFAGEKLQSEELEDIEYIRERRKRQEVYRKEIETARAMIKAGEEIDQKRYYFLGLIEKKRLGHSLNEEELLDIVDFEAGENDMSSKEGSEKSDSEALNHVKSLIQPKLSAADEARNQALALLDTATYPIESTESSVGTDIAENVLQNGNQHAIQDISFVVHQAQEEEQVGGTESLGNSVEETKGESSPLKEAFVQNVDTDQMKKMEKESCGEGVSDITQLSPSCENVLCDTGISSNFKAIKGWGIKGLFGLGSKSSTKDKVKAIKDVNAKKIPTQGVDTMVVTAGTSLVISEETEDLSDGEDRISDQDPPNKGLCCAEDKQCDLKHCPDNSPRGNEAVLGNEPKEFFQETEEKWASVSKVSHTGLNEAVDLVSVETSILDNSNQHGQDRNSEQDPPNKGLSCGEDKHCDLQGFPVISPRANEAVLGDEPKEYFQETEEKCASVSKVSHTSLNETVALVPVETGILDDSNHHEGDDRNSEQDPPSKGLSSGEDKHCDFQRSPDNSPRANEALLGNKTKESFQETKEKCALVSKVSHTSLNEAVALVSVETGILDDSNQHGIVGQEIGAEGEETPISGKDMQLEESGHSSPLMQDCDPEGSKPIQSPSRVDTNSVHVGVGNAVNVTADVILHRSIDVCRESGPFVQTAHSESHLDFDVEGNNFKSSEFSLNDGLQHPDSPLDHNVTGNSFVSSQSTTDDLTGVFPVKEVWDQDSTNDQSKRKDDDSVYTYEERLLELERNGEELNDDELFVLDIFIKRKEGKIICQEELDQLHLLKNQERGRQQDSKELKDLKHRSLQGQPVDEERIYVLELFQKFRDGKIMNEVELFELDAYDRIRSGEELSVEDLDDLMALRDERAAAKVDLKELENLRLKYDGGEAVDEARLFELEIKAKVRQGVELNDEEMYALELFDKINSGEELTDVENDDLTILLRPASSAEVDRLEPTTESSEPPVSDLQNTVFQGNENDPVDDPSIERIPSDACQADNRDENLEFFNDQKEIVTHEDLTAPFNKDKELQGVDKEQDKVTLSFLKELTSIREMRDRGLDYDEDLLYELELLAKGESGEMMDDDELFKVDMFEKRSMGTVLNVMELDELELLKKRTIDRKLDEDELQALRERLCHGEEVDEDLLYELELFEKMRFGDPLTEDELFELDIFQLIRDGVALSEEQIHELEILKGERMEAALDEEDLRIMRETKARGEPVDEDFLYELELFQRKRNGDSLTKDEELELALFQRRRDEEELQEDDAIKLEILRNKRIGKANNPGTTAARKLAGSDIDDDSVYRRTLLDRQMKGQRLDKQEFVWLELLQKAKRGDSLLEEELDELDVMRKQRKEATSDVEVEQTRKLLEKEMEKRTRRDLKEQRRKERAEKKIQRRLEKEEKREQKRKEKEHEKMLRERRAKVKKMRKKRDKHRDKEGGRKKGESVTKDLETSKEELSVRTQANTAVEIVNMPPVPFLATKSEEAKIGLFGGVFGRNKKSKKELELEEARRRQEELIKEQMKALALENELRELEKEKELQKELVRETVDRKSTGSAGSSSWETDSAAEGQESDDESSVTSSSEESESDSESDGSLESTESFGEETDEKFPENVVVSERRPMRVAKRREMNLRLRMSILHRQELRGMTVDATATKKVSDGHPESEPVLLMEHPDDASSASIEPPAQLAGKSLTEVVDRPTKGKSRTITLSAHLRKKNKKRTSRKHKARYGDELSLGTTQLSKIAKATKTEIDVVESDNNFLKQEVDRMLDKSDRPWIAESDMNQVDHFSTIEPPRKEVNKPYVEKFFNISNQHVFDRSVFNFNQSFGSKMSVVNEDNGSRSRESLSESESVASGKLVQEGEIGSIKEPNDPEDVISLVESLSSFVSLSEQKYIFETPDYETIETRLAEKLRTKEAEFDAAWETIVADENVAAQISQRLRERQRTTRSDVKKDDKDVELNGYYNVPRLFLFEGEKTKSKKTKRNKKRKDRKLQKKLDRTLSKEFRKAMREVFESDSEDEYDKTFGEHEDGEVEGTPDRRKAMGRLHTDLSDNSLNESGSAGSDQSDDFDHGGYMARLRDRSMQQEVRKVLYESRRQLMAASNHSHLSSDDDISQNSDISHREKSGDKPKNNEKKQPKKKRAKKNRNGELVGEDIDPADVYAKELEKQKEKKTFTVADLRKEMEELKQVNFGPPPADTAQNVKKLKTPKKPKSSANIASSGGMPIQRPGLGNKLQSFTTAASELEDDDEEEAFLTGGRNTSGDFDDDMGGFNDSKASGGFGFRGAGLSNFNFFSGAASSKTPSKSSKKKTAGFRGSFGAGSSNSVIGDLVNVGPPLASPGGFQEPLPVPDMQDEEKGKGRRSSMFSLMGMGSKRLIPKFTIPSKRMSGADGGGGFMMDDDDDDQFEGGMGLLG</sequence>
<feature type="region of interest" description="Disordered" evidence="2">
    <location>
        <begin position="4266"/>
        <end position="4289"/>
    </location>
</feature>
<dbReference type="EMBL" id="JAGRRH010000044">
    <property type="protein sequence ID" value="KAG7339000.1"/>
    <property type="molecule type" value="Genomic_DNA"/>
</dbReference>
<feature type="region of interest" description="Disordered" evidence="2">
    <location>
        <begin position="1790"/>
        <end position="1825"/>
    </location>
</feature>
<feature type="region of interest" description="Disordered" evidence="2">
    <location>
        <begin position="2835"/>
        <end position="2873"/>
    </location>
</feature>
<reference evidence="3" key="2">
    <citation type="submission" date="2021-04" db="EMBL/GenBank/DDBJ databases">
        <authorList>
            <person name="Podell S."/>
        </authorList>
    </citation>
    <scope>NUCLEOTIDE SEQUENCE</scope>
    <source>
        <strain evidence="3">Hildebrandi</strain>
    </source>
</reference>
<keyword evidence="4" id="KW-1185">Reference proteome</keyword>
<feature type="compositionally biased region" description="Basic and acidic residues" evidence="2">
    <location>
        <begin position="60"/>
        <end position="84"/>
    </location>
</feature>
<comment type="caution">
    <text evidence="3">The sequence shown here is derived from an EMBL/GenBank/DDBJ whole genome shotgun (WGS) entry which is preliminary data.</text>
</comment>
<reference evidence="3" key="1">
    <citation type="journal article" date="2021" name="Sci. Rep.">
        <title>Diploid genomic architecture of Nitzschia inconspicua, an elite biomass production diatom.</title>
        <authorList>
            <person name="Oliver A."/>
            <person name="Podell S."/>
            <person name="Pinowska A."/>
            <person name="Traller J.C."/>
            <person name="Smith S.R."/>
            <person name="McClure R."/>
            <person name="Beliaev A."/>
            <person name="Bohutskyi P."/>
            <person name="Hill E.A."/>
            <person name="Rabines A."/>
            <person name="Zheng H."/>
            <person name="Allen L.Z."/>
            <person name="Kuo A."/>
            <person name="Grigoriev I.V."/>
            <person name="Allen A.E."/>
            <person name="Hazlebeck D."/>
            <person name="Allen E.E."/>
        </authorList>
    </citation>
    <scope>NUCLEOTIDE SEQUENCE</scope>
    <source>
        <strain evidence="3">Hildebrandi</strain>
    </source>
</reference>
<feature type="compositionally biased region" description="Basic residues" evidence="2">
    <location>
        <begin position="4079"/>
        <end position="4088"/>
    </location>
</feature>
<dbReference type="PANTHER" id="PTHR36812">
    <property type="entry name" value="NEUROFILAMENT TRIPLET M PROTEIN-LIKE PROTEIN"/>
    <property type="match status" value="1"/>
</dbReference>
<gene>
    <name evidence="3" type="ORF">IV203_017491</name>
</gene>
<name>A0A9K3K9E6_9STRA</name>
<feature type="compositionally biased region" description="Basic and acidic residues" evidence="2">
    <location>
        <begin position="3912"/>
        <end position="3926"/>
    </location>
</feature>
<feature type="compositionally biased region" description="Basic and acidic residues" evidence="2">
    <location>
        <begin position="3313"/>
        <end position="3337"/>
    </location>
</feature>
<feature type="region of interest" description="Disordered" evidence="2">
    <location>
        <begin position="1834"/>
        <end position="1853"/>
    </location>
</feature>
<feature type="compositionally biased region" description="Basic residues" evidence="2">
    <location>
        <begin position="4012"/>
        <end position="4021"/>
    </location>
</feature>
<feature type="compositionally biased region" description="Basic residues" evidence="2">
    <location>
        <begin position="3298"/>
        <end position="3312"/>
    </location>
</feature>
<feature type="compositionally biased region" description="Acidic residues" evidence="2">
    <location>
        <begin position="4119"/>
        <end position="4128"/>
    </location>
</feature>
<feature type="region of interest" description="Disordered" evidence="2">
    <location>
        <begin position="2364"/>
        <end position="2417"/>
    </location>
</feature>
<feature type="compositionally biased region" description="Polar residues" evidence="2">
    <location>
        <begin position="44"/>
        <end position="54"/>
    </location>
</feature>
<feature type="compositionally biased region" description="Acidic residues" evidence="2">
    <location>
        <begin position="3462"/>
        <end position="3472"/>
    </location>
</feature>
<feature type="compositionally biased region" description="Polar residues" evidence="2">
    <location>
        <begin position="1811"/>
        <end position="1824"/>
    </location>
</feature>
<feature type="region of interest" description="Disordered" evidence="2">
    <location>
        <begin position="4212"/>
        <end position="4237"/>
    </location>
</feature>
<evidence type="ECO:0000313" key="4">
    <source>
        <dbReference type="Proteomes" id="UP000693970"/>
    </source>
</evidence>
<feature type="coiled-coil region" evidence="1">
    <location>
        <begin position="3622"/>
        <end position="3649"/>
    </location>
</feature>
<dbReference type="Proteomes" id="UP000693970">
    <property type="component" value="Unassembled WGS sequence"/>
</dbReference>
<feature type="compositionally biased region" description="Polar residues" evidence="2">
    <location>
        <begin position="3432"/>
        <end position="3442"/>
    </location>
</feature>
<feature type="region of interest" description="Disordered" evidence="2">
    <location>
        <begin position="2066"/>
        <end position="2087"/>
    </location>
</feature>
<feature type="region of interest" description="Disordered" evidence="2">
    <location>
        <begin position="3251"/>
        <end position="3339"/>
    </location>
</feature>
<proteinExistence type="predicted"/>
<feature type="region of interest" description="Disordered" evidence="2">
    <location>
        <begin position="1640"/>
        <end position="1691"/>
    </location>
</feature>
<evidence type="ECO:0000256" key="2">
    <source>
        <dbReference type="SAM" id="MobiDB-lite"/>
    </source>
</evidence>
<feature type="region of interest" description="Disordered" evidence="2">
    <location>
        <begin position="4062"/>
        <end position="4146"/>
    </location>
</feature>
<feature type="compositionally biased region" description="Basic and acidic residues" evidence="2">
    <location>
        <begin position="3251"/>
        <end position="3297"/>
    </location>
</feature>
<feature type="compositionally biased region" description="Polar residues" evidence="2">
    <location>
        <begin position="3927"/>
        <end position="3940"/>
    </location>
</feature>
<feature type="region of interest" description="Disordered" evidence="2">
    <location>
        <begin position="1"/>
        <end position="120"/>
    </location>
</feature>
<feature type="region of interest" description="Disordered" evidence="2">
    <location>
        <begin position="934"/>
        <end position="960"/>
    </location>
</feature>
<feature type="compositionally biased region" description="Basic and acidic residues" evidence="2">
    <location>
        <begin position="3995"/>
        <end position="4011"/>
    </location>
</feature>
<feature type="compositionally biased region" description="Acidic residues" evidence="2">
    <location>
        <begin position="1834"/>
        <end position="1843"/>
    </location>
</feature>
<organism evidence="3 4">
    <name type="scientific">Nitzschia inconspicua</name>
    <dbReference type="NCBI Taxonomy" id="303405"/>
    <lineage>
        <taxon>Eukaryota</taxon>
        <taxon>Sar</taxon>
        <taxon>Stramenopiles</taxon>
        <taxon>Ochrophyta</taxon>
        <taxon>Bacillariophyta</taxon>
        <taxon>Bacillariophyceae</taxon>
        <taxon>Bacillariophycidae</taxon>
        <taxon>Bacillariales</taxon>
        <taxon>Bacillariaceae</taxon>
        <taxon>Nitzschia</taxon>
    </lineage>
</organism>
<dbReference type="PANTHER" id="PTHR36812:SF9">
    <property type="entry name" value="MYB-LIKE PROTEIN X ISOFORM X1"/>
    <property type="match status" value="1"/>
</dbReference>
<feature type="region of interest" description="Disordered" evidence="2">
    <location>
        <begin position="3420"/>
        <end position="3494"/>
    </location>
</feature>
<feature type="region of interest" description="Disordered" evidence="2">
    <location>
        <begin position="3892"/>
        <end position="3960"/>
    </location>
</feature>
<feature type="compositionally biased region" description="Basic and acidic residues" evidence="2">
    <location>
        <begin position="2366"/>
        <end position="2378"/>
    </location>
</feature>
<feature type="compositionally biased region" description="Basic and acidic residues" evidence="2">
    <location>
        <begin position="3420"/>
        <end position="3431"/>
    </location>
</feature>
<evidence type="ECO:0000313" key="3">
    <source>
        <dbReference type="EMBL" id="KAG7339000.1"/>
    </source>
</evidence>
<feature type="region of interest" description="Disordered" evidence="2">
    <location>
        <begin position="3709"/>
        <end position="3747"/>
    </location>
</feature>
<evidence type="ECO:0000256" key="1">
    <source>
        <dbReference type="SAM" id="Coils"/>
    </source>
</evidence>
<accession>A0A9K3K9E6</accession>